<dbReference type="PROSITE" id="PS51034">
    <property type="entry name" value="ZP_2"/>
    <property type="match status" value="1"/>
</dbReference>
<dbReference type="CDD" id="cd01099">
    <property type="entry name" value="PAN_AP_HGF"/>
    <property type="match status" value="1"/>
</dbReference>
<feature type="domain" description="Apple" evidence="3">
    <location>
        <begin position="155"/>
        <end position="239"/>
    </location>
</feature>
<dbReference type="Proteomes" id="UP000192223">
    <property type="component" value="Unplaced"/>
</dbReference>
<keyword evidence="1" id="KW-0812">Transmembrane</keyword>
<evidence type="ECO:0000256" key="1">
    <source>
        <dbReference type="SAM" id="Phobius"/>
    </source>
</evidence>
<dbReference type="PROSITE" id="PS50948">
    <property type="entry name" value="PAN"/>
    <property type="match status" value="3"/>
</dbReference>
<dbReference type="AlphaFoldDB" id="A0A1W4WCW5"/>
<dbReference type="SMART" id="SM00473">
    <property type="entry name" value="PAN_AP"/>
    <property type="match status" value="3"/>
</dbReference>
<dbReference type="PANTHER" id="PTHR47327:SF2">
    <property type="entry name" value="FI18240P1-RELATED"/>
    <property type="match status" value="1"/>
</dbReference>
<proteinExistence type="predicted"/>
<dbReference type="STRING" id="224129.A0A1W4WCW5"/>
<dbReference type="Pfam" id="PF00024">
    <property type="entry name" value="PAN_1"/>
    <property type="match status" value="3"/>
</dbReference>
<protein>
    <submittedName>
        <fullName evidence="6">Uncharacterized protein LOC108734666</fullName>
    </submittedName>
</protein>
<dbReference type="SMART" id="SM00241">
    <property type="entry name" value="ZP"/>
    <property type="match status" value="1"/>
</dbReference>
<name>A0A1W4WCW5_AGRPL</name>
<dbReference type="InterPro" id="IPR052774">
    <property type="entry name" value="Celegans_DevNeuronal_Protein"/>
</dbReference>
<dbReference type="GO" id="GO:0009653">
    <property type="term" value="P:anatomical structure morphogenesis"/>
    <property type="evidence" value="ECO:0007669"/>
    <property type="project" value="TreeGrafter"/>
</dbReference>
<dbReference type="RefSeq" id="XP_018321811.1">
    <property type="nucleotide sequence ID" value="XM_018466309.2"/>
</dbReference>
<evidence type="ECO:0000259" key="4">
    <source>
        <dbReference type="PROSITE" id="PS51034"/>
    </source>
</evidence>
<sequence>MDKLIRLLLIFAMSTFRSTYANYSSEATPPALVKIPLIQAPPLSAKSGGTGPPLPILSESCNADNVHFELATGYVLSAPGNVLDSVPGTLMLSDCLESCQVNDSCRAVNYETGLCVLFSTNADVMPDALAKSQFPVFTIYAQKMCLKSRSLLPACEQRAWSVDRVRHHKLSGYEKKQQPATSRLHCAELCIMEEGFPCRSASYNEKTNICELSDMDRTTLMGRKSLERADDYDYLENNCIEKPKKMCEFKKLPSRILKTVDSVYQDVGSVDECRELCLSSPYRCRSFDYGDTGEMVCRLSHHSRTTLTDIQDPYLDVPEATTYELSSCYNVSIDCRSGDVMVRIQTNKIFDGKVYAKGSPNSCVQDINNSLEFDLEMGYDNLECNVKKQGLGKYFNEIVIQHHDKIVTSSDLGLAISCNYDLTNKSVSNEVDLGVQGNFETVLSEDVTVESPNVIMKIESRSGDDLNSASVGDPLTLRFEILDLDSPYEIFVRELIAMDGADSSEIVLIDANGCPVDDLIIGPVLKSLQSPKILLTHFDAFKFPSSDVVQFRALITPCMPSCTPVQCRQGDDTEPRSDSHALLSYGRRRRRRSVDQSPPNDWTLVQTIKIVDKLFENNGSLPLNEGAFVSTKFFGVCMESHEIALSGAVFLFAEAFVILMWAFMWKRKQTDKLREQFAHGIQKGSNAMSSSSVSELYGSDFARNF</sequence>
<keyword evidence="5" id="KW-1185">Reference proteome</keyword>
<dbReference type="InterPro" id="IPR056953">
    <property type="entry name" value="CUT_N"/>
</dbReference>
<dbReference type="KEGG" id="apln:108734666"/>
<evidence type="ECO:0000313" key="5">
    <source>
        <dbReference type="Proteomes" id="UP000192223"/>
    </source>
</evidence>
<evidence type="ECO:0000256" key="2">
    <source>
        <dbReference type="SAM" id="SignalP"/>
    </source>
</evidence>
<dbReference type="InterPro" id="IPR001507">
    <property type="entry name" value="ZP_dom"/>
</dbReference>
<dbReference type="SUPFAM" id="SSF57414">
    <property type="entry name" value="Hairpin loop containing domain-like"/>
    <property type="match status" value="2"/>
</dbReference>
<keyword evidence="2" id="KW-0732">Signal</keyword>
<feature type="signal peptide" evidence="2">
    <location>
        <begin position="1"/>
        <end position="21"/>
    </location>
</feature>
<accession>A0A1W4WCW5</accession>
<feature type="chain" id="PRO_5010730028" evidence="2">
    <location>
        <begin position="22"/>
        <end position="705"/>
    </location>
</feature>
<dbReference type="InterPro" id="IPR003609">
    <property type="entry name" value="Pan_app"/>
</dbReference>
<dbReference type="GeneID" id="108734666"/>
<dbReference type="Pfam" id="PF25057">
    <property type="entry name" value="CUT_N"/>
    <property type="match status" value="1"/>
</dbReference>
<feature type="domain" description="ZP" evidence="4">
    <location>
        <begin position="334"/>
        <end position="574"/>
    </location>
</feature>
<keyword evidence="1" id="KW-0472">Membrane</keyword>
<gene>
    <name evidence="6" type="primary">LOC108734666</name>
</gene>
<reference evidence="6" key="1">
    <citation type="submission" date="2025-08" db="UniProtKB">
        <authorList>
            <consortium name="RefSeq"/>
        </authorList>
    </citation>
    <scope>IDENTIFICATION</scope>
    <source>
        <tissue evidence="6">Entire body</tissue>
    </source>
</reference>
<feature type="transmembrane region" description="Helical" evidence="1">
    <location>
        <begin position="643"/>
        <end position="664"/>
    </location>
</feature>
<evidence type="ECO:0000259" key="3">
    <source>
        <dbReference type="PROSITE" id="PS50948"/>
    </source>
</evidence>
<feature type="domain" description="Apple" evidence="3">
    <location>
        <begin position="61"/>
        <end position="145"/>
    </location>
</feature>
<dbReference type="PANTHER" id="PTHR47327">
    <property type="entry name" value="FI18240P1-RELATED"/>
    <property type="match status" value="1"/>
</dbReference>
<keyword evidence="1" id="KW-1133">Transmembrane helix</keyword>
<feature type="domain" description="Apple" evidence="3">
    <location>
        <begin position="247"/>
        <end position="328"/>
    </location>
</feature>
<dbReference type="Gene3D" id="3.50.4.10">
    <property type="entry name" value="Hepatocyte Growth Factor"/>
    <property type="match status" value="2"/>
</dbReference>
<organism evidence="5 6">
    <name type="scientific">Agrilus planipennis</name>
    <name type="common">Emerald ash borer</name>
    <name type="synonym">Agrilus marcopoli</name>
    <dbReference type="NCBI Taxonomy" id="224129"/>
    <lineage>
        <taxon>Eukaryota</taxon>
        <taxon>Metazoa</taxon>
        <taxon>Ecdysozoa</taxon>
        <taxon>Arthropoda</taxon>
        <taxon>Hexapoda</taxon>
        <taxon>Insecta</taxon>
        <taxon>Pterygota</taxon>
        <taxon>Neoptera</taxon>
        <taxon>Endopterygota</taxon>
        <taxon>Coleoptera</taxon>
        <taxon>Polyphaga</taxon>
        <taxon>Elateriformia</taxon>
        <taxon>Buprestoidea</taxon>
        <taxon>Buprestidae</taxon>
        <taxon>Agrilinae</taxon>
        <taxon>Agrilus</taxon>
    </lineage>
</organism>
<dbReference type="OrthoDB" id="5867217at2759"/>
<dbReference type="InParanoid" id="A0A1W4WCW5"/>
<evidence type="ECO:0000313" key="6">
    <source>
        <dbReference type="RefSeq" id="XP_018321811.1"/>
    </source>
</evidence>